<comment type="caution">
    <text evidence="2">The sequence shown here is derived from an EMBL/GenBank/DDBJ whole genome shotgun (WGS) entry which is preliminary data.</text>
</comment>
<dbReference type="GO" id="GO:0046475">
    <property type="term" value="P:glycerophospholipid catabolic process"/>
    <property type="evidence" value="ECO:0007669"/>
    <property type="project" value="TreeGrafter"/>
</dbReference>
<dbReference type="Gene3D" id="3.40.1090.10">
    <property type="entry name" value="Cytosolic phospholipase A2 catalytic domain"/>
    <property type="match status" value="2"/>
</dbReference>
<dbReference type="InterPro" id="IPR016035">
    <property type="entry name" value="Acyl_Trfase/lysoPLipase"/>
</dbReference>
<evidence type="ECO:0000313" key="2">
    <source>
        <dbReference type="EMBL" id="CAE7769672.1"/>
    </source>
</evidence>
<dbReference type="PANTHER" id="PTHR10728">
    <property type="entry name" value="CYTOSOLIC PHOSPHOLIPASE A2"/>
    <property type="match status" value="1"/>
</dbReference>
<reference evidence="2" key="1">
    <citation type="submission" date="2021-02" db="EMBL/GenBank/DDBJ databases">
        <authorList>
            <person name="Dougan E. K."/>
            <person name="Rhodes N."/>
            <person name="Thang M."/>
            <person name="Chan C."/>
        </authorList>
    </citation>
    <scope>NUCLEOTIDE SEQUENCE</scope>
</reference>
<dbReference type="AlphaFoldDB" id="A0A812Y6T7"/>
<organism evidence="2 3">
    <name type="scientific">Symbiodinium pilosum</name>
    <name type="common">Dinoflagellate</name>
    <dbReference type="NCBI Taxonomy" id="2952"/>
    <lineage>
        <taxon>Eukaryota</taxon>
        <taxon>Sar</taxon>
        <taxon>Alveolata</taxon>
        <taxon>Dinophyceae</taxon>
        <taxon>Suessiales</taxon>
        <taxon>Symbiodiniaceae</taxon>
        <taxon>Symbiodinium</taxon>
    </lineage>
</organism>
<feature type="region of interest" description="Disordered" evidence="1">
    <location>
        <begin position="1212"/>
        <end position="1233"/>
    </location>
</feature>
<evidence type="ECO:0008006" key="4">
    <source>
        <dbReference type="Google" id="ProtNLM"/>
    </source>
</evidence>
<evidence type="ECO:0000313" key="3">
    <source>
        <dbReference type="Proteomes" id="UP000649617"/>
    </source>
</evidence>
<accession>A0A812Y6T7</accession>
<dbReference type="GO" id="GO:0005829">
    <property type="term" value="C:cytosol"/>
    <property type="evidence" value="ECO:0007669"/>
    <property type="project" value="TreeGrafter"/>
</dbReference>
<name>A0A812Y6T7_SYMPI</name>
<dbReference type="EMBL" id="CAJNIZ010047526">
    <property type="protein sequence ID" value="CAE7769672.1"/>
    <property type="molecule type" value="Genomic_DNA"/>
</dbReference>
<keyword evidence="3" id="KW-1185">Reference proteome</keyword>
<dbReference type="Proteomes" id="UP000649617">
    <property type="component" value="Unassembled WGS sequence"/>
</dbReference>
<sequence>MMFGCHSYRGPVQCVSGKCVCQAGYCSANDGSCHRPKPPIKAHVALVNSEHPTFPGSQAAIRTGVCFSGGGSRALSFALGILRALESLQLIPHVDAISSVSGGTWASSIYMFAQNVSVKELLGEDTTPNDLTMQRLQSQPPRLGDVATTNILSLLWRKYVKSVSNPHDLWIDVYAEAVLKPFGLANRSQFMAADEASLQRILERNPELQREQFLVPNPLRPKTYIMGGTILAPVGLEATERSAVSLQMSPDYTGSPFYPQEDVVQYEGAGDRDFLVGGGMVESFAFGGSTPLTEAGQMGEHLAQMEAPPSPFSLADAIGISSAAFASVLVSASGWLSAVQWIAGQAREYLPVKDYWPVLSHRFRKWRSAMKYELGDGAETDNTGMMALLQRRVQKIVVVHSTNVELSKELDFCIFDLSDLDLHKKVSNDLLDKFGHVAENAGEYLVHNQVFPRKDLQPLLCEFQKKRKAGDPLVVERQLEVLENKKWGIRGNFQASVIFVYLSGCDRFDMNLPPETLEEVQKGRWGKFNNWPHFKTSSQNSGKFTSYTPEQVNLLSALGEYMMLWITMMLATKAILVNAPHRGYSDAHIAFKLKGTAAASLATVRQCPQRTGGTCSWFGYCWQRRGPTRCVNGECMCKPGYCSDDDGRCHKKMPDVYADIVPVNDERTEFPPRQANLQTAICLSGGGTRAMVAAIGALRGLEYLNLLVRTDLLVSVSGGTWTAGPFMFSHDLSKGRLLGNPTRPSELSLEELTKRPSLIGDSATHDIYDLLKSSFLNNDDPHGIWVNAFNEVLLKPIGLGNMSKYMAPDENTVQRIVRDNPHLQREDFIIPAPERPRAFVMLGVLLAPLGHESADDTVVSLQMSPDFSGSPFYPGREGQLKYDEEGERWLHRSDIPALKMVIGGGMVETFAFGSDTPFSSQSGGHHVKMPSPSEPFSLAKAVGVSSAAFSALTSQAMDVLGGQTAQALIPVSTLWPVTSKRFPGPKAAAKFKIGDGGHMDNSGLMPALQRKVPRIAMFLDTDVKIGMKSDFCAFVPVDPGELSGAAAWYFVDKFGLGAHVDGSFLMHNQVFRFKDLQPILCDLQTHRRAGRPAVSLRDLEVIKNSWWGIEGGWTVKLLVYHLDNSKVFENQLPADTQKELAKGKKGMFANFPQFSMVKQNPRSLISYTSAQVNLLSALVEFGVREHAGYFREVLAGIPRNLAEWQPSAGFEDLHPREAEGGSEELSDIFSSDS</sequence>
<dbReference type="GO" id="GO:0004623">
    <property type="term" value="F:phospholipase A2 activity"/>
    <property type="evidence" value="ECO:0007669"/>
    <property type="project" value="TreeGrafter"/>
</dbReference>
<protein>
    <recommendedName>
        <fullName evidence="4">PLA2c domain-containing protein</fullName>
    </recommendedName>
</protein>
<evidence type="ECO:0000256" key="1">
    <source>
        <dbReference type="SAM" id="MobiDB-lite"/>
    </source>
</evidence>
<dbReference type="CDD" id="cd19941">
    <property type="entry name" value="TIL"/>
    <property type="match status" value="1"/>
</dbReference>
<dbReference type="PANTHER" id="PTHR10728:SF40">
    <property type="entry name" value="PATATIN FAMILY PROTEIN"/>
    <property type="match status" value="1"/>
</dbReference>
<proteinExistence type="predicted"/>
<dbReference type="SUPFAM" id="SSF52151">
    <property type="entry name" value="FabD/lysophospholipase-like"/>
    <property type="match status" value="2"/>
</dbReference>
<dbReference type="OrthoDB" id="4084751at2759"/>
<gene>
    <name evidence="2" type="ORF">SPIL2461_LOCUS22642</name>
</gene>